<proteinExistence type="inferred from homology"/>
<reference evidence="3" key="1">
    <citation type="submission" date="2020-05" db="EMBL/GenBank/DDBJ databases">
        <title>Sulfur intermediates as new biogeochemical hubs in an aquatic model microbial ecosystem.</title>
        <authorList>
            <person name="Vigneron A."/>
        </authorList>
    </citation>
    <scope>NUCLEOTIDE SEQUENCE</scope>
    <source>
        <strain evidence="3">Bin.250</strain>
    </source>
</reference>
<accession>A0A972VVT7</accession>
<protein>
    <recommendedName>
        <fullName evidence="2">Amidase domain-containing protein</fullName>
    </recommendedName>
</protein>
<dbReference type="PANTHER" id="PTHR11895:SF7">
    <property type="entry name" value="GLUTAMYL-TRNA(GLN) AMIDOTRANSFERASE SUBUNIT A, MITOCHONDRIAL"/>
    <property type="match status" value="1"/>
</dbReference>
<dbReference type="EMBL" id="JABMOJ010000088">
    <property type="protein sequence ID" value="NQV64224.1"/>
    <property type="molecule type" value="Genomic_DNA"/>
</dbReference>
<evidence type="ECO:0000259" key="2">
    <source>
        <dbReference type="Pfam" id="PF01425"/>
    </source>
</evidence>
<feature type="domain" description="Amidase" evidence="2">
    <location>
        <begin position="16"/>
        <end position="445"/>
    </location>
</feature>
<dbReference type="Pfam" id="PF01425">
    <property type="entry name" value="Amidase"/>
    <property type="match status" value="1"/>
</dbReference>
<evidence type="ECO:0000313" key="4">
    <source>
        <dbReference type="Proteomes" id="UP000754644"/>
    </source>
</evidence>
<comment type="similarity">
    <text evidence="1">Belongs to the amidase family.</text>
</comment>
<name>A0A972VVT7_9GAMM</name>
<dbReference type="InterPro" id="IPR000120">
    <property type="entry name" value="Amidase"/>
</dbReference>
<dbReference type="AlphaFoldDB" id="A0A972VVT7"/>
<dbReference type="Proteomes" id="UP000754644">
    <property type="component" value="Unassembled WGS sequence"/>
</dbReference>
<evidence type="ECO:0000313" key="3">
    <source>
        <dbReference type="EMBL" id="NQV64224.1"/>
    </source>
</evidence>
<dbReference type="PANTHER" id="PTHR11895">
    <property type="entry name" value="TRANSAMIDASE"/>
    <property type="match status" value="1"/>
</dbReference>
<comment type="caution">
    <text evidence="3">The sequence shown here is derived from an EMBL/GenBank/DDBJ whole genome shotgun (WGS) entry which is preliminary data.</text>
</comment>
<gene>
    <name evidence="3" type="ORF">HQ497_02565</name>
</gene>
<organism evidence="3 4">
    <name type="scientific">SAR86 cluster bacterium</name>
    <dbReference type="NCBI Taxonomy" id="2030880"/>
    <lineage>
        <taxon>Bacteria</taxon>
        <taxon>Pseudomonadati</taxon>
        <taxon>Pseudomonadota</taxon>
        <taxon>Gammaproteobacteria</taxon>
        <taxon>SAR86 cluster</taxon>
    </lineage>
</organism>
<evidence type="ECO:0000256" key="1">
    <source>
        <dbReference type="ARBA" id="ARBA00009199"/>
    </source>
</evidence>
<sequence length="466" mass="49891">MQIAALIRTQQMSALEVMAATRQQAERIQVACNPFVSFNWERAMTQARQCDQRLSAGDSAALPALFGVPFSVKDLLNTRDMCTSYGSRAFQHYQPDKDVVAVSRLRAAGAILIGKTTTPEFAAKVLTDSELTGITRNPWDTQRSPGGSSGGACVAAATGVGPLAVSTDGGGSARIPAAACGILGLKVTMGAIPHESWPFHYGNNSSISINCRHIEDLVASFNAMSGAHTLDPWSRRTTTKLSLAPSPQGSPNRKKILFIPALGGQSCDQKILTLVQQTVTDLQRAGYQVDQANSDPLAFDPGIAMQMMAANLAARVRAMTPQQQELLGSGLKILLSEKTFRSDGVGLQADAMARSQLYDRLEGLLTDYAMILTPTLNAQPPQADPTQDQRVLINGEQQGLASWWSHLSIANLTGHPAISIPCGMDEDGLPVGLHALAGWDAEQTLVDLAAQVQRLYDWTDQLPTLA</sequence>
<dbReference type="SUPFAM" id="SSF75304">
    <property type="entry name" value="Amidase signature (AS) enzymes"/>
    <property type="match status" value="1"/>
</dbReference>
<dbReference type="InterPro" id="IPR036928">
    <property type="entry name" value="AS_sf"/>
</dbReference>
<dbReference type="GO" id="GO:0003824">
    <property type="term" value="F:catalytic activity"/>
    <property type="evidence" value="ECO:0007669"/>
    <property type="project" value="InterPro"/>
</dbReference>
<dbReference type="Gene3D" id="3.90.1300.10">
    <property type="entry name" value="Amidase signature (AS) domain"/>
    <property type="match status" value="1"/>
</dbReference>
<dbReference type="InterPro" id="IPR023631">
    <property type="entry name" value="Amidase_dom"/>
</dbReference>